<feature type="site" description="Important for substrate binding and specificity" evidence="3">
    <location>
        <position position="23"/>
    </location>
</feature>
<keyword evidence="2 3" id="KW-0378">Hydrolase</keyword>
<dbReference type="InterPro" id="IPR036397">
    <property type="entry name" value="RNaseH_sf"/>
</dbReference>
<feature type="binding site" evidence="3">
    <location>
        <position position="179"/>
    </location>
    <ligand>
        <name>Mg(2+)</name>
        <dbReference type="ChEBI" id="CHEBI:18420"/>
        <label>2</label>
        <note>catalytic</note>
    </ligand>
</feature>
<keyword evidence="3" id="KW-0269">Exonuclease</keyword>
<dbReference type="EMBL" id="JAAXYO010000016">
    <property type="protein sequence ID" value="MBU2786804.1"/>
    <property type="molecule type" value="Genomic_DNA"/>
</dbReference>
<dbReference type="PANTHER" id="PTHR30231">
    <property type="entry name" value="DNA POLYMERASE III SUBUNIT EPSILON"/>
    <property type="match status" value="1"/>
</dbReference>
<dbReference type="InterPro" id="IPR012337">
    <property type="entry name" value="RNaseH-like_sf"/>
</dbReference>
<dbReference type="Pfam" id="PF00929">
    <property type="entry name" value="RNase_T"/>
    <property type="match status" value="1"/>
</dbReference>
<dbReference type="SUPFAM" id="SSF53098">
    <property type="entry name" value="Ribonuclease H-like"/>
    <property type="match status" value="1"/>
</dbReference>
<dbReference type="Proteomes" id="UP001197378">
    <property type="component" value="Unassembled WGS sequence"/>
</dbReference>
<comment type="caution">
    <text evidence="5">The sequence shown here is derived from an EMBL/GenBank/DDBJ whole genome shotgun (WGS) entry which is preliminary data.</text>
</comment>
<evidence type="ECO:0000313" key="5">
    <source>
        <dbReference type="EMBL" id="MBU2786804.1"/>
    </source>
</evidence>
<keyword evidence="3" id="KW-0460">Magnesium</keyword>
<comment type="function">
    <text evidence="3">Trims short 3' overhangs of a variety of RNA species, leaving a one or two nucleotide 3' overhang. Responsible for the end-turnover of tRNA: specifically removes the terminal AMP residue from uncharged tRNA (tRNA-C-C-A). Also appears to be involved in tRNA biosynthesis.</text>
</comment>
<evidence type="ECO:0000256" key="3">
    <source>
        <dbReference type="HAMAP-Rule" id="MF_00157"/>
    </source>
</evidence>
<evidence type="ECO:0000256" key="2">
    <source>
        <dbReference type="ARBA" id="ARBA00022801"/>
    </source>
</evidence>
<dbReference type="Gene3D" id="3.30.420.10">
    <property type="entry name" value="Ribonuclease H-like superfamily/Ribonuclease H"/>
    <property type="match status" value="1"/>
</dbReference>
<feature type="binding site" evidence="3">
    <location>
        <position position="19"/>
    </location>
    <ligand>
        <name>Mg(2+)</name>
        <dbReference type="ChEBI" id="CHEBI:18420"/>
        <label>2</label>
        <note>catalytic</note>
    </ligand>
</feature>
<dbReference type="SMART" id="SM00479">
    <property type="entry name" value="EXOIII"/>
    <property type="match status" value="1"/>
</dbReference>
<organism evidence="5 6">
    <name type="scientific">Igneacidithiobacillus copahuensis</name>
    <dbReference type="NCBI Taxonomy" id="2724909"/>
    <lineage>
        <taxon>Bacteria</taxon>
        <taxon>Pseudomonadati</taxon>
        <taxon>Pseudomonadota</taxon>
        <taxon>Acidithiobacillia</taxon>
        <taxon>Acidithiobacillales</taxon>
        <taxon>Acidithiobacillaceae</taxon>
        <taxon>Igneacidithiobacillus</taxon>
    </lineage>
</organism>
<gene>
    <name evidence="3 5" type="primary">rnt</name>
    <name evidence="5" type="ORF">HFQ13_01000</name>
</gene>
<dbReference type="GO" id="GO:0045004">
    <property type="term" value="P:DNA replication proofreading"/>
    <property type="evidence" value="ECO:0007669"/>
    <property type="project" value="TreeGrafter"/>
</dbReference>
<protein>
    <recommendedName>
        <fullName evidence="3">Ribonuclease T</fullName>
        <ecNumber evidence="3">3.1.13.-</ecNumber>
    </recommendedName>
    <alternativeName>
        <fullName evidence="3">Exoribonuclease T</fullName>
        <shortName evidence="3">RNase T</shortName>
    </alternativeName>
</protein>
<feature type="active site" description="Proton donor/acceptor" evidence="3">
    <location>
        <position position="174"/>
    </location>
</feature>
<keyword evidence="3" id="KW-0479">Metal-binding</keyword>
<feature type="binding site" evidence="3">
    <location>
        <position position="174"/>
    </location>
    <ligand>
        <name>Mg(2+)</name>
        <dbReference type="ChEBI" id="CHEBI:18420"/>
        <label>2</label>
        <note>catalytic</note>
    </ligand>
</feature>
<evidence type="ECO:0000313" key="6">
    <source>
        <dbReference type="Proteomes" id="UP001197378"/>
    </source>
</evidence>
<comment type="subunit">
    <text evidence="3">Homodimer.</text>
</comment>
<dbReference type="InterPro" id="IPR013520">
    <property type="entry name" value="Ribonucl_H"/>
</dbReference>
<dbReference type="GO" id="GO:0008408">
    <property type="term" value="F:3'-5' exonuclease activity"/>
    <property type="evidence" value="ECO:0007669"/>
    <property type="project" value="TreeGrafter"/>
</dbReference>
<comment type="cofactor">
    <cofactor evidence="3">
        <name>Mg(2+)</name>
        <dbReference type="ChEBI" id="CHEBI:18420"/>
    </cofactor>
    <text evidence="3">Binds two Mg(2+) per subunit. The active form of the enzyme binds two Mg(2+) ions in its active site. The first Mg(2+) forms only one salt bridge with the protein.</text>
</comment>
<keyword evidence="6" id="KW-1185">Reference proteome</keyword>
<dbReference type="InterPro" id="IPR005987">
    <property type="entry name" value="RNase_T"/>
</dbReference>
<dbReference type="HAMAP" id="MF_00157">
    <property type="entry name" value="RNase_T"/>
    <property type="match status" value="1"/>
</dbReference>
<name>A0AAE2YMK4_9PROT</name>
<proteinExistence type="inferred from homology"/>
<reference evidence="5" key="1">
    <citation type="journal article" date="2021" name="ISME J.">
        <title>Genomic evolution of the class Acidithiobacillia: deep-branching Proteobacteria living in extreme acidic conditions.</title>
        <authorList>
            <person name="Moya-Beltran A."/>
            <person name="Beard S."/>
            <person name="Rojas-Villalobos C."/>
            <person name="Issotta F."/>
            <person name="Gallardo Y."/>
            <person name="Ulloa R."/>
            <person name="Giaveno A."/>
            <person name="Degli Esposti M."/>
            <person name="Johnson D.B."/>
            <person name="Quatrini R."/>
        </authorList>
    </citation>
    <scope>NUCLEOTIDE SEQUENCE</scope>
    <source>
        <strain evidence="5">VAN18-1</strain>
    </source>
</reference>
<dbReference type="PANTHER" id="PTHR30231:SF2">
    <property type="entry name" value="RIBONUCLEASE T"/>
    <property type="match status" value="1"/>
</dbReference>
<accession>A0AAE2YMK4</accession>
<comment type="similarity">
    <text evidence="3">Belongs to the RNase T family.</text>
</comment>
<evidence type="ECO:0000256" key="1">
    <source>
        <dbReference type="ARBA" id="ARBA00022694"/>
    </source>
</evidence>
<feature type="binding site" evidence="3">
    <location>
        <position position="17"/>
    </location>
    <ligand>
        <name>Mg(2+)</name>
        <dbReference type="ChEBI" id="CHEBI:18420"/>
        <label>2</label>
        <note>catalytic</note>
    </ligand>
</feature>
<dbReference type="GO" id="GO:0005829">
    <property type="term" value="C:cytosol"/>
    <property type="evidence" value="ECO:0007669"/>
    <property type="project" value="TreeGrafter"/>
</dbReference>
<sequence>MTPIAERVRGFLPVVVDVETAGFDCQRHALLEIAAVVIAGESGNLQPVQTLHYHVEPFVGAILDPQALAFNGIDPEHPLRGAIPEAQALRELFRALRGQVRDQQCRRAVLVGHNANFDLSFLHAAAAREQLKNSPFHPFSTLDTVTLSALALGETVLAKAVRKAGLDWDGKQAHSALYDAERTAALFCWIWNRFDQSEISPFSPLPGSSSLLDRSST</sequence>
<feature type="binding site" evidence="3">
    <location>
        <position position="17"/>
    </location>
    <ligand>
        <name>Mg(2+)</name>
        <dbReference type="ChEBI" id="CHEBI:18420"/>
        <label>1</label>
        <note>catalytic</note>
    </ligand>
</feature>
<evidence type="ECO:0000259" key="4">
    <source>
        <dbReference type="SMART" id="SM00479"/>
    </source>
</evidence>
<dbReference type="GO" id="GO:0008033">
    <property type="term" value="P:tRNA processing"/>
    <property type="evidence" value="ECO:0007669"/>
    <property type="project" value="UniProtKB-KW"/>
</dbReference>
<dbReference type="GO" id="GO:0000287">
    <property type="term" value="F:magnesium ion binding"/>
    <property type="evidence" value="ECO:0007669"/>
    <property type="project" value="UniProtKB-UniRule"/>
</dbReference>
<feature type="site" description="Important for substrate binding and specificity" evidence="3">
    <location>
        <position position="117"/>
    </location>
</feature>
<feature type="site" description="Important for substrate binding and specificity" evidence="3">
    <location>
        <position position="139"/>
    </location>
</feature>
<dbReference type="GO" id="GO:0016896">
    <property type="term" value="F:RNA exonuclease activity, producing 5'-phosphomonoesters"/>
    <property type="evidence" value="ECO:0007669"/>
    <property type="project" value="UniProtKB-UniRule"/>
</dbReference>
<feature type="site" description="Important for substrate binding and specificity" evidence="3">
    <location>
        <position position="70"/>
    </location>
</feature>
<dbReference type="AlphaFoldDB" id="A0AAE2YMK4"/>
<feature type="domain" description="Exonuclease" evidence="4">
    <location>
        <begin position="12"/>
        <end position="196"/>
    </location>
</feature>
<dbReference type="NCBIfam" id="TIGR01298">
    <property type="entry name" value="RNaseT"/>
    <property type="match status" value="1"/>
</dbReference>
<keyword evidence="1 3" id="KW-0819">tRNA processing</keyword>
<dbReference type="GO" id="GO:0003676">
    <property type="term" value="F:nucleic acid binding"/>
    <property type="evidence" value="ECO:0007669"/>
    <property type="project" value="InterPro"/>
</dbReference>
<keyword evidence="3" id="KW-0540">Nuclease</keyword>
<dbReference type="EC" id="3.1.13.-" evidence="3"/>